<dbReference type="InterPro" id="IPR013249">
    <property type="entry name" value="RNA_pol_sigma70_r4_t2"/>
</dbReference>
<accession>A0A366L343</accession>
<evidence type="ECO:0000259" key="5">
    <source>
        <dbReference type="Pfam" id="PF04542"/>
    </source>
</evidence>
<evidence type="ECO:0000256" key="1">
    <source>
        <dbReference type="ARBA" id="ARBA00010641"/>
    </source>
</evidence>
<organism evidence="7 8">
    <name type="scientific">Pedobacter miscanthi</name>
    <dbReference type="NCBI Taxonomy" id="2259170"/>
    <lineage>
        <taxon>Bacteria</taxon>
        <taxon>Pseudomonadati</taxon>
        <taxon>Bacteroidota</taxon>
        <taxon>Sphingobacteriia</taxon>
        <taxon>Sphingobacteriales</taxon>
        <taxon>Sphingobacteriaceae</taxon>
        <taxon>Pedobacter</taxon>
    </lineage>
</organism>
<evidence type="ECO:0000313" key="8">
    <source>
        <dbReference type="Proteomes" id="UP000252081"/>
    </source>
</evidence>
<keyword evidence="4" id="KW-0804">Transcription</keyword>
<evidence type="ECO:0000256" key="3">
    <source>
        <dbReference type="ARBA" id="ARBA00023082"/>
    </source>
</evidence>
<dbReference type="NCBIfam" id="TIGR02937">
    <property type="entry name" value="sigma70-ECF"/>
    <property type="match status" value="1"/>
</dbReference>
<gene>
    <name evidence="7" type="ORF">DRW42_09895</name>
</gene>
<dbReference type="Pfam" id="PF04542">
    <property type="entry name" value="Sigma70_r2"/>
    <property type="match status" value="1"/>
</dbReference>
<dbReference type="InterPro" id="IPR039425">
    <property type="entry name" value="RNA_pol_sigma-70-like"/>
</dbReference>
<protein>
    <recommendedName>
        <fullName evidence="9">RNA polymerase sigma-70 factor</fullName>
    </recommendedName>
</protein>
<evidence type="ECO:0000313" key="7">
    <source>
        <dbReference type="EMBL" id="RBQ07903.1"/>
    </source>
</evidence>
<feature type="domain" description="RNA polymerase sigma-70 region 2" evidence="5">
    <location>
        <begin position="27"/>
        <end position="93"/>
    </location>
</feature>
<comment type="similarity">
    <text evidence="1">Belongs to the sigma-70 factor family. ECF subfamily.</text>
</comment>
<evidence type="ECO:0000256" key="2">
    <source>
        <dbReference type="ARBA" id="ARBA00023015"/>
    </source>
</evidence>
<dbReference type="PANTHER" id="PTHR43133:SF46">
    <property type="entry name" value="RNA POLYMERASE SIGMA-70 FACTOR ECF SUBFAMILY"/>
    <property type="match status" value="1"/>
</dbReference>
<feature type="domain" description="RNA polymerase sigma factor 70 region 4 type 2" evidence="6">
    <location>
        <begin position="124"/>
        <end position="176"/>
    </location>
</feature>
<dbReference type="Gene3D" id="1.10.1740.10">
    <property type="match status" value="1"/>
</dbReference>
<dbReference type="Pfam" id="PF08281">
    <property type="entry name" value="Sigma70_r4_2"/>
    <property type="match status" value="1"/>
</dbReference>
<dbReference type="AlphaFoldDB" id="A0A366L343"/>
<evidence type="ECO:0008006" key="9">
    <source>
        <dbReference type="Google" id="ProtNLM"/>
    </source>
</evidence>
<sequence>MEIKSLVNETDLLGKLAASDQHAFRRIYDAYSNSIYKYALHLLKSEELAEENVQETFLKLWNVRSEVMNVQNLESYIVRISRNGALDVFRKSKLILSSETEIRARWVEAHNETEEKIVLDDTRRVLQQGIEELPVQQKLVYELCHQKGLKYEEVALKLGISINTVKLYMKLSLRFLRDYLSKHTDVASILIIFRLFRLL</sequence>
<evidence type="ECO:0000256" key="4">
    <source>
        <dbReference type="ARBA" id="ARBA00023163"/>
    </source>
</evidence>
<name>A0A366L343_9SPHI</name>
<dbReference type="GO" id="GO:0016987">
    <property type="term" value="F:sigma factor activity"/>
    <property type="evidence" value="ECO:0007669"/>
    <property type="project" value="UniProtKB-KW"/>
</dbReference>
<keyword evidence="8" id="KW-1185">Reference proteome</keyword>
<dbReference type="SUPFAM" id="SSF88946">
    <property type="entry name" value="Sigma2 domain of RNA polymerase sigma factors"/>
    <property type="match status" value="1"/>
</dbReference>
<reference evidence="7 8" key="1">
    <citation type="submission" date="2018-07" db="EMBL/GenBank/DDBJ databases">
        <title>A draft genome of a endophytic bacteria, a new species of Pedobacter.</title>
        <authorList>
            <person name="Zhang Z.D."/>
            <person name="Chen Z.J."/>
        </authorList>
    </citation>
    <scope>NUCLEOTIDE SEQUENCE [LARGE SCALE GENOMIC DNA]</scope>
    <source>
        <strain evidence="7 8">RS10</strain>
    </source>
</reference>
<keyword evidence="2" id="KW-0805">Transcription regulation</keyword>
<dbReference type="InterPro" id="IPR036388">
    <property type="entry name" value="WH-like_DNA-bd_sf"/>
</dbReference>
<dbReference type="RefSeq" id="WP_113948662.1">
    <property type="nucleotide sequence ID" value="NZ_QNQU01000007.1"/>
</dbReference>
<dbReference type="PANTHER" id="PTHR43133">
    <property type="entry name" value="RNA POLYMERASE ECF-TYPE SIGMA FACTO"/>
    <property type="match status" value="1"/>
</dbReference>
<keyword evidence="3" id="KW-0731">Sigma factor</keyword>
<dbReference type="GO" id="GO:0006352">
    <property type="term" value="P:DNA-templated transcription initiation"/>
    <property type="evidence" value="ECO:0007669"/>
    <property type="project" value="InterPro"/>
</dbReference>
<dbReference type="GO" id="GO:0003677">
    <property type="term" value="F:DNA binding"/>
    <property type="evidence" value="ECO:0007669"/>
    <property type="project" value="InterPro"/>
</dbReference>
<dbReference type="Gene3D" id="1.10.10.10">
    <property type="entry name" value="Winged helix-like DNA-binding domain superfamily/Winged helix DNA-binding domain"/>
    <property type="match status" value="1"/>
</dbReference>
<dbReference type="InterPro" id="IPR007627">
    <property type="entry name" value="RNA_pol_sigma70_r2"/>
</dbReference>
<dbReference type="SUPFAM" id="SSF88659">
    <property type="entry name" value="Sigma3 and sigma4 domains of RNA polymerase sigma factors"/>
    <property type="match status" value="1"/>
</dbReference>
<dbReference type="EMBL" id="QNQU01000007">
    <property type="protein sequence ID" value="RBQ07903.1"/>
    <property type="molecule type" value="Genomic_DNA"/>
</dbReference>
<dbReference type="Proteomes" id="UP000252081">
    <property type="component" value="Unassembled WGS sequence"/>
</dbReference>
<evidence type="ECO:0000259" key="6">
    <source>
        <dbReference type="Pfam" id="PF08281"/>
    </source>
</evidence>
<dbReference type="InterPro" id="IPR014284">
    <property type="entry name" value="RNA_pol_sigma-70_dom"/>
</dbReference>
<dbReference type="InterPro" id="IPR013324">
    <property type="entry name" value="RNA_pol_sigma_r3/r4-like"/>
</dbReference>
<comment type="caution">
    <text evidence="7">The sequence shown here is derived from an EMBL/GenBank/DDBJ whole genome shotgun (WGS) entry which is preliminary data.</text>
</comment>
<proteinExistence type="inferred from homology"/>
<dbReference type="OrthoDB" id="799938at2"/>
<dbReference type="InterPro" id="IPR013325">
    <property type="entry name" value="RNA_pol_sigma_r2"/>
</dbReference>